<reference evidence="3" key="2">
    <citation type="journal article" date="2019" name="Int. J. Syst. Evol. Microbiol.">
        <title>The Global Catalogue of Microorganisms (GCM) 10K type strain sequencing project: providing services to taxonomists for standard genome sequencing and annotation.</title>
        <authorList>
            <consortium name="The Broad Institute Genomics Platform"/>
            <consortium name="The Broad Institute Genome Sequencing Center for Infectious Disease"/>
            <person name="Wu L."/>
            <person name="Ma J."/>
        </authorList>
    </citation>
    <scope>NUCLEOTIDE SEQUENCE [LARGE SCALE GENOMIC DNA]</scope>
    <source>
        <strain evidence="3">CECT 7398</strain>
    </source>
</reference>
<evidence type="ECO:0000313" key="1">
    <source>
        <dbReference type="EMBL" id="MDN3610009.1"/>
    </source>
</evidence>
<proteinExistence type="predicted"/>
<dbReference type="InterPro" id="IPR011990">
    <property type="entry name" value="TPR-like_helical_dom_sf"/>
</dbReference>
<dbReference type="InterPro" id="IPR005415">
    <property type="entry name" value="T3SS_Ca_resp_chp_LcrH/SycD"/>
</dbReference>
<gene>
    <name evidence="1" type="ORF">QWZ16_09890</name>
    <name evidence="2" type="ORF">QWZ16_15285</name>
</gene>
<reference evidence="1" key="1">
    <citation type="journal article" date="2014" name="Int. J. Syst. Evol. Microbiol.">
        <title>Complete genome of a new Firmicutes species belonging to the dominant human colonic microbiota ('Ruminococcus bicirculans') reveals two chromosomes and a selective capacity to utilize plant glucans.</title>
        <authorList>
            <consortium name="NISC Comparative Sequencing Program"/>
            <person name="Wegmann U."/>
            <person name="Louis P."/>
            <person name="Goesmann A."/>
            <person name="Henrissat B."/>
            <person name="Duncan S.H."/>
            <person name="Flint H.J."/>
        </authorList>
    </citation>
    <scope>NUCLEOTIDE SEQUENCE</scope>
    <source>
        <strain evidence="1">CECT 7398</strain>
    </source>
</reference>
<dbReference type="EMBL" id="JAUFQC010000001">
    <property type="protein sequence ID" value="MDN3610009.1"/>
    <property type="molecule type" value="Genomic_DNA"/>
</dbReference>
<reference evidence="1" key="3">
    <citation type="submission" date="2023-06" db="EMBL/GenBank/DDBJ databases">
        <authorList>
            <person name="Lucena T."/>
            <person name="Sun Q."/>
        </authorList>
    </citation>
    <scope>NUCLEOTIDE SEQUENCE</scope>
    <source>
        <strain evidence="1">CECT 7398</strain>
    </source>
</reference>
<name>A0ABT8BU79_9VIBR</name>
<protein>
    <submittedName>
        <fullName evidence="1">Type III secretion protein</fullName>
    </submittedName>
</protein>
<organism evidence="1 3">
    <name type="scientific">Vibrio ostreicida</name>
    <dbReference type="NCBI Taxonomy" id="526588"/>
    <lineage>
        <taxon>Bacteria</taxon>
        <taxon>Pseudomonadati</taxon>
        <taxon>Pseudomonadota</taxon>
        <taxon>Gammaproteobacteria</taxon>
        <taxon>Vibrionales</taxon>
        <taxon>Vibrionaceae</taxon>
        <taxon>Vibrio</taxon>
    </lineage>
</organism>
<accession>A0ABT8BU79</accession>
<sequence>MKTTNFLSIDLNQVSETIKAVIGGHQTLAELNQVEDSQLDQCYESAIALYNESRMVEALPKFAYLAMHNPWCRDFLFGLASTLHALQQTEHALVFYGYVTLMDACDAGATFRIGQCYLSLGKKNEAMDALYTSIEQSFLTPEQPEIRSFAQSLLDDITDHRI</sequence>
<dbReference type="PRINTS" id="PR01595">
    <property type="entry name" value="SYCDCHAPRONE"/>
</dbReference>
<dbReference type="Proteomes" id="UP001238540">
    <property type="component" value="Unassembled WGS sequence"/>
</dbReference>
<evidence type="ECO:0000313" key="3">
    <source>
        <dbReference type="Proteomes" id="UP001238540"/>
    </source>
</evidence>
<comment type="caution">
    <text evidence="1">The sequence shown here is derived from an EMBL/GenBank/DDBJ whole genome shotgun (WGS) entry which is preliminary data.</text>
</comment>
<keyword evidence="3" id="KW-1185">Reference proteome</keyword>
<dbReference type="Gene3D" id="1.25.40.10">
    <property type="entry name" value="Tetratricopeptide repeat domain"/>
    <property type="match status" value="1"/>
</dbReference>
<dbReference type="RefSeq" id="WP_076587909.1">
    <property type="nucleotide sequence ID" value="NZ_JABEYA020000017.1"/>
</dbReference>
<dbReference type="SUPFAM" id="SSF48452">
    <property type="entry name" value="TPR-like"/>
    <property type="match status" value="1"/>
</dbReference>
<evidence type="ECO:0000313" key="2">
    <source>
        <dbReference type="EMBL" id="MDN3611037.1"/>
    </source>
</evidence>
<dbReference type="EMBL" id="JAUFQC010000007">
    <property type="protein sequence ID" value="MDN3611037.1"/>
    <property type="molecule type" value="Genomic_DNA"/>
</dbReference>